<dbReference type="InterPro" id="IPR003594">
    <property type="entry name" value="HATPase_dom"/>
</dbReference>
<dbReference type="Pfam" id="PF02518">
    <property type="entry name" value="HATPase_c"/>
    <property type="match status" value="1"/>
</dbReference>
<accession>A0AAQ1GM02</accession>
<dbReference type="SUPFAM" id="SSF158472">
    <property type="entry name" value="HAMP domain-like"/>
    <property type="match status" value="1"/>
</dbReference>
<feature type="transmembrane region" description="Helical" evidence="11">
    <location>
        <begin position="12"/>
        <end position="33"/>
    </location>
</feature>
<feature type="domain" description="HAMP" evidence="13">
    <location>
        <begin position="180"/>
        <end position="232"/>
    </location>
</feature>
<keyword evidence="4" id="KW-0597">Phosphoprotein</keyword>
<evidence type="ECO:0000256" key="3">
    <source>
        <dbReference type="ARBA" id="ARBA00012438"/>
    </source>
</evidence>
<dbReference type="SMART" id="SM00387">
    <property type="entry name" value="HATPase_c"/>
    <property type="match status" value="1"/>
</dbReference>
<evidence type="ECO:0000256" key="8">
    <source>
        <dbReference type="ARBA" id="ARBA00022989"/>
    </source>
</evidence>
<dbReference type="SUPFAM" id="SSF55874">
    <property type="entry name" value="ATPase domain of HSP90 chaperone/DNA topoisomerase II/histidine kinase"/>
    <property type="match status" value="1"/>
</dbReference>
<feature type="domain" description="Histidine kinase" evidence="12">
    <location>
        <begin position="240"/>
        <end position="432"/>
    </location>
</feature>
<dbReference type="CDD" id="cd06225">
    <property type="entry name" value="HAMP"/>
    <property type="match status" value="1"/>
</dbReference>
<keyword evidence="7 14" id="KW-0418">Kinase</keyword>
<dbReference type="SUPFAM" id="SSF47384">
    <property type="entry name" value="Homodimeric domain of signal transducing histidine kinase"/>
    <property type="match status" value="1"/>
</dbReference>
<dbReference type="PRINTS" id="PR00344">
    <property type="entry name" value="BCTRLSENSOR"/>
</dbReference>
<evidence type="ECO:0000313" key="14">
    <source>
        <dbReference type="EMBL" id="SEK11998.1"/>
    </source>
</evidence>
<dbReference type="Gene3D" id="6.10.340.10">
    <property type="match status" value="1"/>
</dbReference>
<evidence type="ECO:0000259" key="13">
    <source>
        <dbReference type="PROSITE" id="PS50885"/>
    </source>
</evidence>
<dbReference type="InterPro" id="IPR050428">
    <property type="entry name" value="TCS_sensor_his_kinase"/>
</dbReference>
<evidence type="ECO:0000256" key="7">
    <source>
        <dbReference type="ARBA" id="ARBA00022777"/>
    </source>
</evidence>
<comment type="catalytic activity">
    <reaction evidence="1">
        <text>ATP + protein L-histidine = ADP + protein N-phospho-L-histidine.</text>
        <dbReference type="EC" id="2.7.13.3"/>
    </reaction>
</comment>
<proteinExistence type="predicted"/>
<keyword evidence="10 11" id="KW-0472">Membrane</keyword>
<dbReference type="InterPro" id="IPR036890">
    <property type="entry name" value="HATPase_C_sf"/>
</dbReference>
<evidence type="ECO:0000259" key="12">
    <source>
        <dbReference type="PROSITE" id="PS50109"/>
    </source>
</evidence>
<dbReference type="InterPro" id="IPR036097">
    <property type="entry name" value="HisK_dim/P_sf"/>
</dbReference>
<keyword evidence="9" id="KW-0902">Two-component regulatory system</keyword>
<dbReference type="CDD" id="cd00082">
    <property type="entry name" value="HisKA"/>
    <property type="match status" value="1"/>
</dbReference>
<dbReference type="InterPro" id="IPR003660">
    <property type="entry name" value="HAMP_dom"/>
</dbReference>
<evidence type="ECO:0000256" key="5">
    <source>
        <dbReference type="ARBA" id="ARBA00022679"/>
    </source>
</evidence>
<evidence type="ECO:0000256" key="9">
    <source>
        <dbReference type="ARBA" id="ARBA00023012"/>
    </source>
</evidence>
<dbReference type="PANTHER" id="PTHR45436:SF8">
    <property type="entry name" value="HISTIDINE KINASE"/>
    <property type="match status" value="1"/>
</dbReference>
<evidence type="ECO:0000256" key="2">
    <source>
        <dbReference type="ARBA" id="ARBA00004370"/>
    </source>
</evidence>
<organism evidence="14 15">
    <name type="scientific">Paraburkholderia tropica</name>
    <dbReference type="NCBI Taxonomy" id="92647"/>
    <lineage>
        <taxon>Bacteria</taxon>
        <taxon>Pseudomonadati</taxon>
        <taxon>Pseudomonadota</taxon>
        <taxon>Betaproteobacteria</taxon>
        <taxon>Burkholderiales</taxon>
        <taxon>Burkholderiaceae</taxon>
        <taxon>Paraburkholderia</taxon>
    </lineage>
</organism>
<dbReference type="Proteomes" id="UP000183529">
    <property type="component" value="Unassembled WGS sequence"/>
</dbReference>
<dbReference type="PROSITE" id="PS50885">
    <property type="entry name" value="HAMP"/>
    <property type="match status" value="1"/>
</dbReference>
<evidence type="ECO:0000256" key="4">
    <source>
        <dbReference type="ARBA" id="ARBA00022553"/>
    </source>
</evidence>
<dbReference type="SMART" id="SM00304">
    <property type="entry name" value="HAMP"/>
    <property type="match status" value="1"/>
</dbReference>
<reference evidence="14 15" key="1">
    <citation type="submission" date="2016-10" db="EMBL/GenBank/DDBJ databases">
        <authorList>
            <person name="Varghese N."/>
            <person name="Submissions S."/>
        </authorList>
    </citation>
    <scope>NUCLEOTIDE SEQUENCE [LARGE SCALE GENOMIC DNA]</scope>
    <source>
        <strain evidence="14 15">LMG 22274</strain>
    </source>
</reference>
<dbReference type="GO" id="GO:0000155">
    <property type="term" value="F:phosphorelay sensor kinase activity"/>
    <property type="evidence" value="ECO:0007669"/>
    <property type="project" value="InterPro"/>
</dbReference>
<dbReference type="EMBL" id="FNZM01000021">
    <property type="protein sequence ID" value="SEK11998.1"/>
    <property type="molecule type" value="Genomic_DNA"/>
</dbReference>
<dbReference type="RefSeq" id="WP_161495560.1">
    <property type="nucleotide sequence ID" value="NZ_CADFGN010000016.1"/>
</dbReference>
<comment type="caution">
    <text evidence="14">The sequence shown here is derived from an EMBL/GenBank/DDBJ whole genome shotgun (WGS) entry which is preliminary data.</text>
</comment>
<dbReference type="PANTHER" id="PTHR45436">
    <property type="entry name" value="SENSOR HISTIDINE KINASE YKOH"/>
    <property type="match status" value="1"/>
</dbReference>
<protein>
    <recommendedName>
        <fullName evidence="3">histidine kinase</fullName>
        <ecNumber evidence="3">2.7.13.3</ecNumber>
    </recommendedName>
</protein>
<comment type="subcellular location">
    <subcellularLocation>
        <location evidence="2">Membrane</location>
    </subcellularLocation>
</comment>
<dbReference type="Pfam" id="PF00672">
    <property type="entry name" value="HAMP"/>
    <property type="match status" value="1"/>
</dbReference>
<dbReference type="InterPro" id="IPR004358">
    <property type="entry name" value="Sig_transdc_His_kin-like_C"/>
</dbReference>
<evidence type="ECO:0000256" key="1">
    <source>
        <dbReference type="ARBA" id="ARBA00000085"/>
    </source>
</evidence>
<dbReference type="InterPro" id="IPR003661">
    <property type="entry name" value="HisK_dim/P_dom"/>
</dbReference>
<sequence>MKMSLWRSAIFRLLLIYGFVFAGSMSGVVYMNYWNSASYTATQADYNIAWQFAYFSALPVDKVPMQIAAHIRSEVRRPVNFYGLFSDNHRHIAGDILAFPSRVQPDGEGVWSKPLLAEQATALPDYMRTKAMKLENGDILVVSRDVDEMSRLRAYMLGGLAWSAAIVVLGGLAIGILVSTSQLRRVSDVRRVVQQITRGDFEARLPEAGRDEIAWLSTMVNHMLDEVSRLMHEVKGASDGIAHDLRTPVIHIRSLLARIQGNELSSSHAQLLEQAREETEDVLQRFAAIMRISEIESMKRKKGFSDVEIEALCRKAADLYQPVAAANGLNFLVDLRSRATIRADYPLMFEVLVNLLDNAIKFTPEGGTVLLSVVDGSDGPTIVVSDSGPGIPDTERTAVFQRFYRSDLTSVVPGSGLGLSVVQAVVRLHDFGLTLTDAHPGLCVRLDCWTQFKRD</sequence>
<dbReference type="EC" id="2.7.13.3" evidence="3"/>
<dbReference type="InterPro" id="IPR005467">
    <property type="entry name" value="His_kinase_dom"/>
</dbReference>
<evidence type="ECO:0000256" key="11">
    <source>
        <dbReference type="SAM" id="Phobius"/>
    </source>
</evidence>
<evidence type="ECO:0000256" key="10">
    <source>
        <dbReference type="ARBA" id="ARBA00023136"/>
    </source>
</evidence>
<evidence type="ECO:0000313" key="15">
    <source>
        <dbReference type="Proteomes" id="UP000183529"/>
    </source>
</evidence>
<evidence type="ECO:0000256" key="6">
    <source>
        <dbReference type="ARBA" id="ARBA00022692"/>
    </source>
</evidence>
<dbReference type="AlphaFoldDB" id="A0AAQ1GM02"/>
<dbReference type="PROSITE" id="PS50109">
    <property type="entry name" value="HIS_KIN"/>
    <property type="match status" value="1"/>
</dbReference>
<gene>
    <name evidence="14" type="ORF">SAMN05216550_12163</name>
</gene>
<name>A0AAQ1GM02_9BURK</name>
<keyword evidence="5" id="KW-0808">Transferase</keyword>
<feature type="transmembrane region" description="Helical" evidence="11">
    <location>
        <begin position="154"/>
        <end position="178"/>
    </location>
</feature>
<dbReference type="GO" id="GO:0005886">
    <property type="term" value="C:plasma membrane"/>
    <property type="evidence" value="ECO:0007669"/>
    <property type="project" value="TreeGrafter"/>
</dbReference>
<keyword evidence="6 11" id="KW-0812">Transmembrane</keyword>
<keyword evidence="8 11" id="KW-1133">Transmembrane helix</keyword>
<dbReference type="Gene3D" id="3.30.565.10">
    <property type="entry name" value="Histidine kinase-like ATPase, C-terminal domain"/>
    <property type="match status" value="1"/>
</dbReference>